<organism evidence="11 12">
    <name type="scientific">Fopius arisanus</name>
    <dbReference type="NCBI Taxonomy" id="64838"/>
    <lineage>
        <taxon>Eukaryota</taxon>
        <taxon>Metazoa</taxon>
        <taxon>Ecdysozoa</taxon>
        <taxon>Arthropoda</taxon>
        <taxon>Hexapoda</taxon>
        <taxon>Insecta</taxon>
        <taxon>Pterygota</taxon>
        <taxon>Neoptera</taxon>
        <taxon>Endopterygota</taxon>
        <taxon>Hymenoptera</taxon>
        <taxon>Apocrita</taxon>
        <taxon>Ichneumonoidea</taxon>
        <taxon>Braconidae</taxon>
        <taxon>Opiinae</taxon>
        <taxon>Fopius</taxon>
    </lineage>
</organism>
<dbReference type="GO" id="GO:0004984">
    <property type="term" value="F:olfactory receptor activity"/>
    <property type="evidence" value="ECO:0007669"/>
    <property type="project" value="InterPro"/>
</dbReference>
<dbReference type="GO" id="GO:0007165">
    <property type="term" value="P:signal transduction"/>
    <property type="evidence" value="ECO:0007669"/>
    <property type="project" value="UniProtKB-KW"/>
</dbReference>
<dbReference type="Proteomes" id="UP000694866">
    <property type="component" value="Unplaced"/>
</dbReference>
<accession>A0A9R1T7R7</accession>
<keyword evidence="9 10" id="KW-0807">Transducer</keyword>
<keyword evidence="5 10" id="KW-0552">Olfaction</keyword>
<dbReference type="PANTHER" id="PTHR21137">
    <property type="entry name" value="ODORANT RECEPTOR"/>
    <property type="match status" value="1"/>
</dbReference>
<dbReference type="Pfam" id="PF02949">
    <property type="entry name" value="7tm_6"/>
    <property type="match status" value="1"/>
</dbReference>
<evidence type="ECO:0000256" key="4">
    <source>
        <dbReference type="ARBA" id="ARBA00022692"/>
    </source>
</evidence>
<dbReference type="PANTHER" id="PTHR21137:SF35">
    <property type="entry name" value="ODORANT RECEPTOR 19A-RELATED"/>
    <property type="match status" value="1"/>
</dbReference>
<evidence type="ECO:0000256" key="5">
    <source>
        <dbReference type="ARBA" id="ARBA00022725"/>
    </source>
</evidence>
<reference evidence="12" key="1">
    <citation type="submission" date="2025-08" db="UniProtKB">
        <authorList>
            <consortium name="RefSeq"/>
        </authorList>
    </citation>
    <scope>IDENTIFICATION</scope>
    <source>
        <strain evidence="12">USDA-PBARC FA_bdor</strain>
        <tissue evidence="12">Whole organism</tissue>
    </source>
</reference>
<evidence type="ECO:0000313" key="11">
    <source>
        <dbReference type="Proteomes" id="UP000694866"/>
    </source>
</evidence>
<evidence type="ECO:0000256" key="10">
    <source>
        <dbReference type="RuleBase" id="RU351113"/>
    </source>
</evidence>
<evidence type="ECO:0000256" key="6">
    <source>
        <dbReference type="ARBA" id="ARBA00022989"/>
    </source>
</evidence>
<evidence type="ECO:0000313" key="12">
    <source>
        <dbReference type="RefSeq" id="XP_011304237.1"/>
    </source>
</evidence>
<keyword evidence="2" id="KW-1003">Cell membrane</keyword>
<dbReference type="GO" id="GO:0005886">
    <property type="term" value="C:plasma membrane"/>
    <property type="evidence" value="ECO:0007669"/>
    <property type="project" value="UniProtKB-SubCell"/>
</dbReference>
<dbReference type="OrthoDB" id="6765072at2759"/>
<dbReference type="RefSeq" id="XP_011304237.1">
    <property type="nucleotide sequence ID" value="XM_011305935.1"/>
</dbReference>
<evidence type="ECO:0000256" key="2">
    <source>
        <dbReference type="ARBA" id="ARBA00022475"/>
    </source>
</evidence>
<dbReference type="GO" id="GO:0005549">
    <property type="term" value="F:odorant binding"/>
    <property type="evidence" value="ECO:0007669"/>
    <property type="project" value="InterPro"/>
</dbReference>
<keyword evidence="7 10" id="KW-0472">Membrane</keyword>
<sequence>MRINYWRGFISENIMSLWRNLQNTKNEEIHPENGFDVEVKYLRVPMKILGVWPPDYRGKQWKIEAIFEYSKTLIHMFILAKVFLFKFYQREFGEMYESMENNWRQAKYLNSEKKRIMSDDLQQSQKLVKYWALHFSAFLVLVLVLPLLRILILHEPLKLNIDVWDSFHTSPGFELAMVLQTVVELYNCLALISLECSFLITTSHCSAQLKILCHSIEQYDGLITHDNCEEQLNCACIRCVVRRHEEIMKFFGLLRKCFNSAISLNLILAESYLCVFIAMGSKQAEHQSGLYPAICWSFTMIMIVVGFIYCHIGEKITQESLNVSNAFFNCHWYESEASKAKYYVTPMIISRSIPMEITVGIFYKLSHELFKNCIFLAYSVFSLFRTISEKQNAIVK</sequence>
<keyword evidence="4 10" id="KW-0812">Transmembrane</keyword>
<evidence type="ECO:0000256" key="8">
    <source>
        <dbReference type="ARBA" id="ARBA00023170"/>
    </source>
</evidence>
<proteinExistence type="inferred from homology"/>
<feature type="transmembrane region" description="Helical" evidence="10">
    <location>
        <begin position="131"/>
        <end position="152"/>
    </location>
</feature>
<dbReference type="GeneID" id="105267236"/>
<dbReference type="KEGG" id="fas:105267236"/>
<name>A0A9R1T7R7_9HYME</name>
<dbReference type="AlphaFoldDB" id="A0A9R1T7R7"/>
<dbReference type="InterPro" id="IPR004117">
    <property type="entry name" value="7tm6_olfct_rcpt"/>
</dbReference>
<evidence type="ECO:0000256" key="3">
    <source>
        <dbReference type="ARBA" id="ARBA00022606"/>
    </source>
</evidence>
<evidence type="ECO:0000256" key="9">
    <source>
        <dbReference type="ARBA" id="ARBA00023224"/>
    </source>
</evidence>
<keyword evidence="6 10" id="KW-1133">Transmembrane helix</keyword>
<evidence type="ECO:0000256" key="1">
    <source>
        <dbReference type="ARBA" id="ARBA00004651"/>
    </source>
</evidence>
<feature type="transmembrane region" description="Helical" evidence="10">
    <location>
        <begin position="290"/>
        <end position="310"/>
    </location>
</feature>
<keyword evidence="11" id="KW-1185">Reference proteome</keyword>
<comment type="similarity">
    <text evidence="10">Belongs to the insect chemoreceptor superfamily. Heteromeric odorant receptor channel (TC 1.A.69) family.</text>
</comment>
<keyword evidence="3 10" id="KW-0716">Sensory transduction</keyword>
<comment type="caution">
    <text evidence="10">Lacks conserved residue(s) required for the propagation of feature annotation.</text>
</comment>
<keyword evidence="8 10" id="KW-0675">Receptor</keyword>
<gene>
    <name evidence="12" type="primary">LOC105267236</name>
</gene>
<evidence type="ECO:0000256" key="7">
    <source>
        <dbReference type="ARBA" id="ARBA00023136"/>
    </source>
</evidence>
<comment type="subcellular location">
    <subcellularLocation>
        <location evidence="1 10">Cell membrane</location>
        <topology evidence="1 10">Multi-pass membrane protein</topology>
    </subcellularLocation>
</comment>
<feature type="transmembrane region" description="Helical" evidence="10">
    <location>
        <begin position="257"/>
        <end position="278"/>
    </location>
</feature>
<protein>
    <recommendedName>
        <fullName evidence="10">Odorant receptor</fullName>
    </recommendedName>
</protein>